<name>A0A6A6BG48_9PEZI</name>
<evidence type="ECO:0000313" key="9">
    <source>
        <dbReference type="Proteomes" id="UP000799438"/>
    </source>
</evidence>
<evidence type="ECO:0000313" key="8">
    <source>
        <dbReference type="EMBL" id="KAF2143046.1"/>
    </source>
</evidence>
<feature type="region of interest" description="Disordered" evidence="6">
    <location>
        <begin position="397"/>
        <end position="433"/>
    </location>
</feature>
<dbReference type="PANTHER" id="PTHR23235">
    <property type="entry name" value="KRUEPPEL-LIKE TRANSCRIPTION FACTOR"/>
    <property type="match status" value="1"/>
</dbReference>
<dbReference type="Pfam" id="PF00096">
    <property type="entry name" value="zf-C2H2"/>
    <property type="match status" value="4"/>
</dbReference>
<gene>
    <name evidence="8" type="ORF">K452DRAFT_331687</name>
</gene>
<keyword evidence="1" id="KW-0479">Metal-binding</keyword>
<evidence type="ECO:0000256" key="1">
    <source>
        <dbReference type="ARBA" id="ARBA00022723"/>
    </source>
</evidence>
<dbReference type="GO" id="GO:0000978">
    <property type="term" value="F:RNA polymerase II cis-regulatory region sequence-specific DNA binding"/>
    <property type="evidence" value="ECO:0007669"/>
    <property type="project" value="TreeGrafter"/>
</dbReference>
<evidence type="ECO:0000259" key="7">
    <source>
        <dbReference type="PROSITE" id="PS50157"/>
    </source>
</evidence>
<proteinExistence type="predicted"/>
<feature type="domain" description="C2H2-type" evidence="7">
    <location>
        <begin position="288"/>
        <end position="315"/>
    </location>
</feature>
<dbReference type="RefSeq" id="XP_033398758.1">
    <property type="nucleotide sequence ID" value="XM_033545129.1"/>
</dbReference>
<dbReference type="GO" id="GO:0008270">
    <property type="term" value="F:zinc ion binding"/>
    <property type="evidence" value="ECO:0007669"/>
    <property type="project" value="UniProtKB-KW"/>
</dbReference>
<dbReference type="FunFam" id="3.30.160.60:FF:000557">
    <property type="entry name" value="zinc finger and SCAN domain-containing protein 29"/>
    <property type="match status" value="1"/>
</dbReference>
<dbReference type="InterPro" id="IPR036236">
    <property type="entry name" value="Znf_C2H2_sf"/>
</dbReference>
<dbReference type="AlphaFoldDB" id="A0A6A6BG48"/>
<feature type="region of interest" description="Disordered" evidence="6">
    <location>
        <begin position="453"/>
        <end position="472"/>
    </location>
</feature>
<dbReference type="OrthoDB" id="427030at2759"/>
<reference evidence="8" key="1">
    <citation type="journal article" date="2020" name="Stud. Mycol.">
        <title>101 Dothideomycetes genomes: a test case for predicting lifestyles and emergence of pathogens.</title>
        <authorList>
            <person name="Haridas S."/>
            <person name="Albert R."/>
            <person name="Binder M."/>
            <person name="Bloem J."/>
            <person name="Labutti K."/>
            <person name="Salamov A."/>
            <person name="Andreopoulos B."/>
            <person name="Baker S."/>
            <person name="Barry K."/>
            <person name="Bills G."/>
            <person name="Bluhm B."/>
            <person name="Cannon C."/>
            <person name="Castanera R."/>
            <person name="Culley D."/>
            <person name="Daum C."/>
            <person name="Ezra D."/>
            <person name="Gonzalez J."/>
            <person name="Henrissat B."/>
            <person name="Kuo A."/>
            <person name="Liang C."/>
            <person name="Lipzen A."/>
            <person name="Lutzoni F."/>
            <person name="Magnuson J."/>
            <person name="Mondo S."/>
            <person name="Nolan M."/>
            <person name="Ohm R."/>
            <person name="Pangilinan J."/>
            <person name="Park H.-J."/>
            <person name="Ramirez L."/>
            <person name="Alfaro M."/>
            <person name="Sun H."/>
            <person name="Tritt A."/>
            <person name="Yoshinaga Y."/>
            <person name="Zwiers L.-H."/>
            <person name="Turgeon B."/>
            <person name="Goodwin S."/>
            <person name="Spatafora J."/>
            <person name="Crous P."/>
            <person name="Grigoriev I."/>
        </authorList>
    </citation>
    <scope>NUCLEOTIDE SEQUENCE</scope>
    <source>
        <strain evidence="8">CBS 121167</strain>
    </source>
</reference>
<evidence type="ECO:0000256" key="2">
    <source>
        <dbReference type="ARBA" id="ARBA00022737"/>
    </source>
</evidence>
<evidence type="ECO:0000256" key="6">
    <source>
        <dbReference type="SAM" id="MobiDB-lite"/>
    </source>
</evidence>
<keyword evidence="3 5" id="KW-0863">Zinc-finger</keyword>
<dbReference type="GO" id="GO:0000981">
    <property type="term" value="F:DNA-binding transcription factor activity, RNA polymerase II-specific"/>
    <property type="evidence" value="ECO:0007669"/>
    <property type="project" value="UniProtKB-ARBA"/>
</dbReference>
<dbReference type="EMBL" id="ML995483">
    <property type="protein sequence ID" value="KAF2143046.1"/>
    <property type="molecule type" value="Genomic_DNA"/>
</dbReference>
<feature type="compositionally biased region" description="Low complexity" evidence="6">
    <location>
        <begin position="567"/>
        <end position="594"/>
    </location>
</feature>
<keyword evidence="9" id="KW-1185">Reference proteome</keyword>
<dbReference type="GeneID" id="54302625"/>
<feature type="region of interest" description="Disordered" evidence="6">
    <location>
        <begin position="535"/>
        <end position="624"/>
    </location>
</feature>
<dbReference type="Gene3D" id="3.30.160.60">
    <property type="entry name" value="Classic Zinc Finger"/>
    <property type="match status" value="4"/>
</dbReference>
<dbReference type="FunFam" id="3.30.160.60:FF:002157">
    <property type="entry name" value="Transcription factor"/>
    <property type="match status" value="1"/>
</dbReference>
<dbReference type="PROSITE" id="PS00028">
    <property type="entry name" value="ZINC_FINGER_C2H2_1"/>
    <property type="match status" value="4"/>
</dbReference>
<organism evidence="8 9">
    <name type="scientific">Aplosporella prunicola CBS 121167</name>
    <dbReference type="NCBI Taxonomy" id="1176127"/>
    <lineage>
        <taxon>Eukaryota</taxon>
        <taxon>Fungi</taxon>
        <taxon>Dikarya</taxon>
        <taxon>Ascomycota</taxon>
        <taxon>Pezizomycotina</taxon>
        <taxon>Dothideomycetes</taxon>
        <taxon>Dothideomycetes incertae sedis</taxon>
        <taxon>Botryosphaeriales</taxon>
        <taxon>Aplosporellaceae</taxon>
        <taxon>Aplosporella</taxon>
    </lineage>
</organism>
<dbReference type="PROSITE" id="PS50157">
    <property type="entry name" value="ZINC_FINGER_C2H2_2"/>
    <property type="match status" value="4"/>
</dbReference>
<feature type="domain" description="C2H2-type" evidence="7">
    <location>
        <begin position="228"/>
        <end position="257"/>
    </location>
</feature>
<dbReference type="SMART" id="SM00355">
    <property type="entry name" value="ZnF_C2H2"/>
    <property type="match status" value="4"/>
</dbReference>
<dbReference type="PANTHER" id="PTHR23235:SF120">
    <property type="entry name" value="KRUPPEL-LIKE FACTOR 15"/>
    <property type="match status" value="1"/>
</dbReference>
<evidence type="ECO:0000256" key="3">
    <source>
        <dbReference type="ARBA" id="ARBA00022771"/>
    </source>
</evidence>
<keyword evidence="2" id="KW-0677">Repeat</keyword>
<dbReference type="SUPFAM" id="SSF57667">
    <property type="entry name" value="beta-beta-alpha zinc fingers"/>
    <property type="match status" value="2"/>
</dbReference>
<accession>A0A6A6BG48</accession>
<evidence type="ECO:0000256" key="5">
    <source>
        <dbReference type="PROSITE-ProRule" id="PRU00042"/>
    </source>
</evidence>
<feature type="compositionally biased region" description="Low complexity" evidence="6">
    <location>
        <begin position="494"/>
        <end position="507"/>
    </location>
</feature>
<evidence type="ECO:0000256" key="4">
    <source>
        <dbReference type="ARBA" id="ARBA00022833"/>
    </source>
</evidence>
<feature type="region of interest" description="Disordered" evidence="6">
    <location>
        <begin position="488"/>
        <end position="510"/>
    </location>
</feature>
<keyword evidence="4" id="KW-0862">Zinc</keyword>
<feature type="domain" description="C2H2-type" evidence="7">
    <location>
        <begin position="258"/>
        <end position="287"/>
    </location>
</feature>
<protein>
    <recommendedName>
        <fullName evidence="7">C2H2-type domain-containing protein</fullName>
    </recommendedName>
</protein>
<dbReference type="FunFam" id="3.30.160.60:FF:000072">
    <property type="entry name" value="zinc finger protein 143 isoform X1"/>
    <property type="match status" value="2"/>
</dbReference>
<dbReference type="Proteomes" id="UP000799438">
    <property type="component" value="Unassembled WGS sequence"/>
</dbReference>
<feature type="domain" description="C2H2-type" evidence="7">
    <location>
        <begin position="316"/>
        <end position="342"/>
    </location>
</feature>
<dbReference type="InterPro" id="IPR013087">
    <property type="entry name" value="Znf_C2H2_type"/>
</dbReference>
<feature type="compositionally biased region" description="Low complexity" evidence="6">
    <location>
        <begin position="397"/>
        <end position="431"/>
    </location>
</feature>
<feature type="compositionally biased region" description="Low complexity" evidence="6">
    <location>
        <begin position="32"/>
        <end position="56"/>
    </location>
</feature>
<feature type="region of interest" description="Disordered" evidence="6">
    <location>
        <begin position="32"/>
        <end position="61"/>
    </location>
</feature>
<sequence>MTAVMAPQHTGSWPRRDEYSMHMPAINLSTLPSPYASSSSSSQASSSRVMPSSQAQQYHSQPYDSQVPYFQTCGPPSSMSHSYSTSFAYDPVESTAYTVQPSFSMSYPPASAPAPSYLGSSVLQSGLPTYPHIGRSPPVKTETHSPVEAYQQFSELRLGDDYRVASSGESDNGAGTAFHTDIDTLMKAIQAKQENVRRQPPPAASTLTISKTEVTPVTKPGDKLKKRYRCNHPDCNKSFYQKTHLDIHRRAHTGYKPFVCKEPSCGQRFSQLGNLKTHERRHTGERPYNCDICGKTFAQRGNVRAHKIVHQNIKPFVCKLEGCGKQFTQLGNLKSHQNKFHAQVLKHLTRKFASFREGQVVSEQDRELWEYFASLYKNSNKGIKGRGKDRRISTISSSAGASSCSPASSSSTTPVPASCTAPSSASPTAPSMHVSTTTAAGAAYNIPPSLSSPYSTLSTTSSHRSYASSGSVVSSNAVAAAAAAARDHYGHGHSSSSRSPSLSSASESEYHRHVAVGGGGAAAAAAAAAAAPPSSQRYGAPVYAAGPSYAPQHQHQHPHPHPPRPLSASQRAPPPQHQQSSQQPQPQQPQPHSQAARHQRPHHTQYQPQGASYGSYAYPDAKLY</sequence>